<dbReference type="CDD" id="cd09603">
    <property type="entry name" value="M1_APN_like"/>
    <property type="match status" value="1"/>
</dbReference>
<dbReference type="Gene3D" id="1.10.390.10">
    <property type="entry name" value="Neutral Protease Domain 2"/>
    <property type="match status" value="1"/>
</dbReference>
<dbReference type="EMBL" id="CP048113">
    <property type="protein sequence ID" value="QHS61572.1"/>
    <property type="molecule type" value="Genomic_DNA"/>
</dbReference>
<reference evidence="2 3" key="1">
    <citation type="submission" date="2020-01" db="EMBL/GenBank/DDBJ databases">
        <title>Complete genome sequence of Chitinophaga sp. H33E-04 isolated from quinoa roots.</title>
        <authorList>
            <person name="Weon H.-Y."/>
            <person name="Lee S.A."/>
        </authorList>
    </citation>
    <scope>NUCLEOTIDE SEQUENCE [LARGE SCALE GENOMIC DNA]</scope>
    <source>
        <strain evidence="2 3">H33E-04</strain>
    </source>
</reference>
<dbReference type="GO" id="GO:0005615">
    <property type="term" value="C:extracellular space"/>
    <property type="evidence" value="ECO:0007669"/>
    <property type="project" value="TreeGrafter"/>
</dbReference>
<dbReference type="GO" id="GO:0016020">
    <property type="term" value="C:membrane"/>
    <property type="evidence" value="ECO:0007669"/>
    <property type="project" value="TreeGrafter"/>
</dbReference>
<dbReference type="Gene3D" id="2.60.40.1120">
    <property type="entry name" value="Carboxypeptidase-like, regulatory domain"/>
    <property type="match status" value="1"/>
</dbReference>
<keyword evidence="3" id="KW-1185">Reference proteome</keyword>
<feature type="domain" description="Peptidase M1 membrane alanine aminopeptidase" evidence="1">
    <location>
        <begin position="725"/>
        <end position="866"/>
    </location>
</feature>
<organism evidence="2 3">
    <name type="scientific">Chitinophaga agri</name>
    <dbReference type="NCBI Taxonomy" id="2703787"/>
    <lineage>
        <taxon>Bacteria</taxon>
        <taxon>Pseudomonadati</taxon>
        <taxon>Bacteroidota</taxon>
        <taxon>Chitinophagia</taxon>
        <taxon>Chitinophagales</taxon>
        <taxon>Chitinophagaceae</taxon>
        <taxon>Chitinophaga</taxon>
    </lineage>
</organism>
<sequence>MYIRLLVVACLLLIPHFSFGQERFIIISGRITDAASRQPIPAVNIQLKNGSTGTVTNTQGDFTFKIPVHLSADSVLISCIGYRSVTRVFTEDRPAVNIPLERAVISLPEVAVQPRSGLDLLKKAIAAIPVNYDTADSRMTGFYREDIRLNNDTLNYNESVLDIYKTFRVDKTYRDQIRLIKGRKMPARPNNDPVLYNWMGNIRNTAYSSLGEDIVKYNAVQNSPLAPDNYRYYDYTLLETVSEDDHYLQVVQIAPRKNHRKGLVKGRIYIDEGSLAIVRYEIETTPQGNDWVNKHGKGGIRYTLMSKVVGAGFDFSGLKLVLSYRPYHGKYYLHTVSRHWDIIINSHKRNMRDVPWKGDFNLLITDVNKDSVQRFQTDVSSRETSMNYLVGNNYDAAFWEHYNILQPELPDSLKKQAEPVVPVSRISNRKNGFIRGDTLRGQLSPLRSCYDVTFYHLDVDVDMDKHYLKGNNRIRYKVGSAFSRMQIDLYANMQIERILYKGKPLHYTREYDAVFVQFPEEQLAGSTGEITVFYEGVPQIPDKSISMNGGVLWDKDDDGHPWVQVVCQGSGASLWWPCKDHLSDEPDSMRIWVTVPNGFTEISNGRLLRKLPVDTGKTRFEWQVTYPINNYNASFCIGKYAHLTDLYISGDTLTIDLYVMPYNLKEGQKLLKKIPPMLACFEKYFGRYAFRRDGFTLLESPYPMEHQSGVCFGKIGKGMNLEYPALVWHESAHEWWGNAISCRDMADMWMHEAFATYAEALMIEDLLDTTSATAYLNNQKSGVANKEPVIGVYDVNHIFYDIGDMYSKGSLMLHTFRSVLHNDTLWFDLLRGIQQHFRYQTLSSDSLVGYINRFTRHDHTPFFDQYLKYPHLPKLEFLTKEQGTNLVVKYRWKADVAAFDMPVKVTTAAHQMAFIYPTTAWKTLTLKNMQAADFMVDEDHFFIDVAGDTGGETPFVE</sequence>
<dbReference type="InterPro" id="IPR042097">
    <property type="entry name" value="Aminopeptidase_N-like_N_sf"/>
</dbReference>
<name>A0A6B9ZGQ5_9BACT</name>
<dbReference type="GO" id="GO:0042277">
    <property type="term" value="F:peptide binding"/>
    <property type="evidence" value="ECO:0007669"/>
    <property type="project" value="TreeGrafter"/>
</dbReference>
<dbReference type="InterPro" id="IPR050344">
    <property type="entry name" value="Peptidase_M1_aminopeptidases"/>
</dbReference>
<dbReference type="GO" id="GO:0005737">
    <property type="term" value="C:cytoplasm"/>
    <property type="evidence" value="ECO:0007669"/>
    <property type="project" value="TreeGrafter"/>
</dbReference>
<evidence type="ECO:0000313" key="3">
    <source>
        <dbReference type="Proteomes" id="UP000476411"/>
    </source>
</evidence>
<dbReference type="SUPFAM" id="SSF55486">
    <property type="entry name" value="Metalloproteases ('zincins'), catalytic domain"/>
    <property type="match status" value="1"/>
</dbReference>
<dbReference type="GO" id="GO:0008270">
    <property type="term" value="F:zinc ion binding"/>
    <property type="evidence" value="ECO:0007669"/>
    <property type="project" value="InterPro"/>
</dbReference>
<dbReference type="Pfam" id="PF13715">
    <property type="entry name" value="CarbopepD_reg_2"/>
    <property type="match status" value="1"/>
</dbReference>
<evidence type="ECO:0000313" key="2">
    <source>
        <dbReference type="EMBL" id="QHS61572.1"/>
    </source>
</evidence>
<dbReference type="Gene3D" id="2.60.40.1730">
    <property type="entry name" value="tricorn interacting facor f3 domain"/>
    <property type="match status" value="1"/>
</dbReference>
<accession>A0A6B9ZGQ5</accession>
<dbReference type="PANTHER" id="PTHR11533:SF174">
    <property type="entry name" value="PUROMYCIN-SENSITIVE AMINOPEPTIDASE-RELATED"/>
    <property type="match status" value="1"/>
</dbReference>
<dbReference type="InterPro" id="IPR014782">
    <property type="entry name" value="Peptidase_M1_dom"/>
</dbReference>
<dbReference type="SUPFAM" id="SSF63737">
    <property type="entry name" value="Leukotriene A4 hydrolase N-terminal domain"/>
    <property type="match status" value="1"/>
</dbReference>
<dbReference type="Proteomes" id="UP000476411">
    <property type="component" value="Chromosome"/>
</dbReference>
<dbReference type="InterPro" id="IPR027268">
    <property type="entry name" value="Peptidase_M4/M1_CTD_sf"/>
</dbReference>
<proteinExistence type="predicted"/>
<dbReference type="AlphaFoldDB" id="A0A6B9ZGQ5"/>
<dbReference type="RefSeq" id="WP_162333241.1">
    <property type="nucleotide sequence ID" value="NZ_CP048113.1"/>
</dbReference>
<dbReference type="Pfam" id="PF01433">
    <property type="entry name" value="Peptidase_M1"/>
    <property type="match status" value="1"/>
</dbReference>
<dbReference type="PANTHER" id="PTHR11533">
    <property type="entry name" value="PROTEASE M1 ZINC METALLOPROTEASE"/>
    <property type="match status" value="1"/>
</dbReference>
<dbReference type="KEGG" id="chih:GWR21_18810"/>
<dbReference type="SUPFAM" id="SSF49464">
    <property type="entry name" value="Carboxypeptidase regulatory domain-like"/>
    <property type="match status" value="1"/>
</dbReference>
<dbReference type="GO" id="GO:0070006">
    <property type="term" value="F:metalloaminopeptidase activity"/>
    <property type="evidence" value="ECO:0007669"/>
    <property type="project" value="TreeGrafter"/>
</dbReference>
<protein>
    <recommendedName>
        <fullName evidence="1">Peptidase M1 membrane alanine aminopeptidase domain-containing protein</fullName>
    </recommendedName>
</protein>
<dbReference type="GO" id="GO:0043171">
    <property type="term" value="P:peptide catabolic process"/>
    <property type="evidence" value="ECO:0007669"/>
    <property type="project" value="TreeGrafter"/>
</dbReference>
<dbReference type="InterPro" id="IPR008969">
    <property type="entry name" value="CarboxyPept-like_regulatory"/>
</dbReference>
<gene>
    <name evidence="2" type="ORF">GWR21_18810</name>
</gene>
<evidence type="ECO:0000259" key="1">
    <source>
        <dbReference type="Pfam" id="PF01433"/>
    </source>
</evidence>